<organism evidence="1 2">
    <name type="scientific">Neonectria punicea</name>
    <dbReference type="NCBI Taxonomy" id="979145"/>
    <lineage>
        <taxon>Eukaryota</taxon>
        <taxon>Fungi</taxon>
        <taxon>Dikarya</taxon>
        <taxon>Ascomycota</taxon>
        <taxon>Pezizomycotina</taxon>
        <taxon>Sordariomycetes</taxon>
        <taxon>Hypocreomycetidae</taxon>
        <taxon>Hypocreales</taxon>
        <taxon>Nectriaceae</taxon>
        <taxon>Neonectria</taxon>
    </lineage>
</organism>
<sequence length="135" mass="15250">MQPAAALHRHQSSLEGIIDFSTRPPLTPAQRLSASRRFHQLVNHFDIPNASGEGYNHVKLVWLTYEYARSEESKGNFLRAFFESADLPIDGGEDIDLGDADRQAKLRDSLFKFAEYLFDNFFLPCTLSPSSSDDP</sequence>
<evidence type="ECO:0000313" key="1">
    <source>
        <dbReference type="EMBL" id="KAK7408568.1"/>
    </source>
</evidence>
<evidence type="ECO:0000313" key="2">
    <source>
        <dbReference type="Proteomes" id="UP001498476"/>
    </source>
</evidence>
<evidence type="ECO:0008006" key="3">
    <source>
        <dbReference type="Google" id="ProtNLM"/>
    </source>
</evidence>
<name>A0ABR1GSV6_9HYPO</name>
<proteinExistence type="predicted"/>
<keyword evidence="2" id="KW-1185">Reference proteome</keyword>
<protein>
    <recommendedName>
        <fullName evidence="3">HNH nuclease domain-containing protein</fullName>
    </recommendedName>
</protein>
<comment type="caution">
    <text evidence="1">The sequence shown here is derived from an EMBL/GenBank/DDBJ whole genome shotgun (WGS) entry which is preliminary data.</text>
</comment>
<accession>A0ABR1GSV6</accession>
<dbReference type="EMBL" id="JAZAVJ010000182">
    <property type="protein sequence ID" value="KAK7408568.1"/>
    <property type="molecule type" value="Genomic_DNA"/>
</dbReference>
<dbReference type="Proteomes" id="UP001498476">
    <property type="component" value="Unassembled WGS sequence"/>
</dbReference>
<gene>
    <name evidence="1" type="ORF">QQX98_009273</name>
</gene>
<reference evidence="1 2" key="1">
    <citation type="journal article" date="2025" name="Microbiol. Resour. Announc.">
        <title>Draft genome sequences for Neonectria magnoliae and Neonectria punicea, canker pathogens of Liriodendron tulipifera and Acer saccharum in West Virginia.</title>
        <authorList>
            <person name="Petronek H.M."/>
            <person name="Kasson M.T."/>
            <person name="Metheny A.M."/>
            <person name="Stauder C.M."/>
            <person name="Lovett B."/>
            <person name="Lynch S.C."/>
            <person name="Garnas J.R."/>
            <person name="Kasson L.R."/>
            <person name="Stajich J.E."/>
        </authorList>
    </citation>
    <scope>NUCLEOTIDE SEQUENCE [LARGE SCALE GENOMIC DNA]</scope>
    <source>
        <strain evidence="1 2">NRRL 64653</strain>
    </source>
</reference>